<dbReference type="PROSITE" id="PS50889">
    <property type="entry name" value="S4"/>
    <property type="match status" value="1"/>
</dbReference>
<dbReference type="InterPro" id="IPR042092">
    <property type="entry name" value="PsdUridine_s_RsuA/RluB/E/F_cat"/>
</dbReference>
<evidence type="ECO:0000313" key="6">
    <source>
        <dbReference type="EMBL" id="OGC88148.1"/>
    </source>
</evidence>
<dbReference type="EMBL" id="MEXB01000012">
    <property type="protein sequence ID" value="OGC88148.1"/>
    <property type="molecule type" value="Genomic_DNA"/>
</dbReference>
<comment type="caution">
    <text evidence="6">The sequence shown here is derived from an EMBL/GenBank/DDBJ whole genome shotgun (WGS) entry which is preliminary data.</text>
</comment>
<dbReference type="Gene3D" id="3.30.70.580">
    <property type="entry name" value="Pseudouridine synthase I, catalytic domain, N-terminal subdomain"/>
    <property type="match status" value="1"/>
</dbReference>
<evidence type="ECO:0000313" key="7">
    <source>
        <dbReference type="Proteomes" id="UP000176568"/>
    </source>
</evidence>
<keyword evidence="2 4" id="KW-0413">Isomerase</keyword>
<organism evidence="6 7">
    <name type="scientific">Candidatus Adlerbacteria bacterium RIFOXYC1_FULL_48_26</name>
    <dbReference type="NCBI Taxonomy" id="1797247"/>
    <lineage>
        <taxon>Bacteria</taxon>
        <taxon>Candidatus Adleribacteriota</taxon>
    </lineage>
</organism>
<dbReference type="InterPro" id="IPR020103">
    <property type="entry name" value="PsdUridine_synth_cat_dom_sf"/>
</dbReference>
<dbReference type="PROSITE" id="PS01149">
    <property type="entry name" value="PSI_RSU"/>
    <property type="match status" value="1"/>
</dbReference>
<dbReference type="Proteomes" id="UP000176568">
    <property type="component" value="Unassembled WGS sequence"/>
</dbReference>
<protein>
    <recommendedName>
        <fullName evidence="4">Pseudouridine synthase</fullName>
        <ecNumber evidence="4">5.4.99.-</ecNumber>
    </recommendedName>
</protein>
<dbReference type="GO" id="GO:0120159">
    <property type="term" value="F:rRNA pseudouridine synthase activity"/>
    <property type="evidence" value="ECO:0007669"/>
    <property type="project" value="UniProtKB-ARBA"/>
</dbReference>
<dbReference type="InterPro" id="IPR002942">
    <property type="entry name" value="S4_RNA-bd"/>
</dbReference>
<dbReference type="Gene3D" id="3.10.290.10">
    <property type="entry name" value="RNA-binding S4 domain"/>
    <property type="match status" value="1"/>
</dbReference>
<evidence type="ECO:0000259" key="5">
    <source>
        <dbReference type="SMART" id="SM00363"/>
    </source>
</evidence>
<gene>
    <name evidence="6" type="ORF">A2419_01280</name>
</gene>
<dbReference type="EC" id="5.4.99.-" evidence="4"/>
<evidence type="ECO:0000256" key="3">
    <source>
        <dbReference type="PROSITE-ProRule" id="PRU00182"/>
    </source>
</evidence>
<dbReference type="STRING" id="1797247.A2419_01280"/>
<dbReference type="InterPro" id="IPR000748">
    <property type="entry name" value="PsdUridine_synth_RsuA/RluB/E/F"/>
</dbReference>
<dbReference type="InterPro" id="IPR050343">
    <property type="entry name" value="RsuA_PseudoU_synthase"/>
</dbReference>
<dbReference type="GO" id="GO:0003723">
    <property type="term" value="F:RNA binding"/>
    <property type="evidence" value="ECO:0007669"/>
    <property type="project" value="UniProtKB-KW"/>
</dbReference>
<dbReference type="SUPFAM" id="SSF55174">
    <property type="entry name" value="Alpha-L RNA-binding motif"/>
    <property type="match status" value="1"/>
</dbReference>
<dbReference type="Gene3D" id="3.30.70.1560">
    <property type="entry name" value="Alpha-L RNA-binding motif"/>
    <property type="match status" value="1"/>
</dbReference>
<dbReference type="CDD" id="cd00165">
    <property type="entry name" value="S4"/>
    <property type="match status" value="1"/>
</dbReference>
<dbReference type="InterPro" id="IPR006145">
    <property type="entry name" value="PsdUridine_synth_RsuA/RluA"/>
</dbReference>
<sequence>MRINKYLAFKKHSTRREADTLIERKLVTINGVYAKLGDKVLETDVVQVDAPERVYEYYAYNKPRGVITHSPQGDEVSIADSIHMPWIFPLGRLDKDSDGLILLTNDGRATNALLNPKHEHEKEYVVTTLDRLPKDFKRNMERGVDIGDYVTKKCSVQILSDNSFSIVLTEGKKHQIRRMCGAFGQSVTKLTRVRIMDIRLGNLKEGAYRAIQKTELSTFLQAIGL</sequence>
<name>A0A1F4Y2S3_9BACT</name>
<accession>A0A1F4Y2S3</accession>
<reference evidence="6 7" key="1">
    <citation type="journal article" date="2016" name="Nat. Commun.">
        <title>Thousands of microbial genomes shed light on interconnected biogeochemical processes in an aquifer system.</title>
        <authorList>
            <person name="Anantharaman K."/>
            <person name="Brown C.T."/>
            <person name="Hug L.A."/>
            <person name="Sharon I."/>
            <person name="Castelle C.J."/>
            <person name="Probst A.J."/>
            <person name="Thomas B.C."/>
            <person name="Singh A."/>
            <person name="Wilkins M.J."/>
            <person name="Karaoz U."/>
            <person name="Brodie E.L."/>
            <person name="Williams K.H."/>
            <person name="Hubbard S.S."/>
            <person name="Banfield J.F."/>
        </authorList>
    </citation>
    <scope>NUCLEOTIDE SEQUENCE [LARGE SCALE GENOMIC DNA]</scope>
</reference>
<keyword evidence="3" id="KW-0694">RNA-binding</keyword>
<proteinExistence type="inferred from homology"/>
<dbReference type="InterPro" id="IPR018496">
    <property type="entry name" value="PsdUridine_synth_RsuA/RluB_CS"/>
</dbReference>
<evidence type="ECO:0000256" key="2">
    <source>
        <dbReference type="ARBA" id="ARBA00023235"/>
    </source>
</evidence>
<evidence type="ECO:0000256" key="4">
    <source>
        <dbReference type="RuleBase" id="RU003887"/>
    </source>
</evidence>
<dbReference type="PANTHER" id="PTHR47683:SF2">
    <property type="entry name" value="RNA-BINDING S4 DOMAIN-CONTAINING PROTEIN"/>
    <property type="match status" value="1"/>
</dbReference>
<dbReference type="SMART" id="SM00363">
    <property type="entry name" value="S4"/>
    <property type="match status" value="1"/>
</dbReference>
<dbReference type="PANTHER" id="PTHR47683">
    <property type="entry name" value="PSEUDOURIDINE SYNTHASE FAMILY PROTEIN-RELATED"/>
    <property type="match status" value="1"/>
</dbReference>
<dbReference type="Pfam" id="PF01479">
    <property type="entry name" value="S4"/>
    <property type="match status" value="1"/>
</dbReference>
<feature type="domain" description="RNA-binding S4" evidence="5">
    <location>
        <begin position="1"/>
        <end position="59"/>
    </location>
</feature>
<dbReference type="AlphaFoldDB" id="A0A1F4Y2S3"/>
<dbReference type="InterPro" id="IPR036986">
    <property type="entry name" value="S4_RNA-bd_sf"/>
</dbReference>
<dbReference type="NCBIfam" id="TIGR00093">
    <property type="entry name" value="pseudouridine synthase"/>
    <property type="match status" value="1"/>
</dbReference>
<dbReference type="Pfam" id="PF00849">
    <property type="entry name" value="PseudoU_synth_2"/>
    <property type="match status" value="1"/>
</dbReference>
<dbReference type="GO" id="GO:0000455">
    <property type="term" value="P:enzyme-directed rRNA pseudouridine synthesis"/>
    <property type="evidence" value="ECO:0007669"/>
    <property type="project" value="UniProtKB-ARBA"/>
</dbReference>
<comment type="similarity">
    <text evidence="1 4">Belongs to the pseudouridine synthase RsuA family.</text>
</comment>
<evidence type="ECO:0000256" key="1">
    <source>
        <dbReference type="ARBA" id="ARBA00008348"/>
    </source>
</evidence>
<dbReference type="InterPro" id="IPR020094">
    <property type="entry name" value="TruA/RsuA/RluB/E/F_N"/>
</dbReference>
<dbReference type="SUPFAM" id="SSF55120">
    <property type="entry name" value="Pseudouridine synthase"/>
    <property type="match status" value="1"/>
</dbReference>